<dbReference type="AlphaFoldDB" id="A0A9P7FRE0"/>
<sequence length="83" mass="9183">MPINVPGILVPFHKIFAILTSQHYGKLVIAARYLTKIIAFANPYIVALVSQSFDTPHSSRRTRVSPRFEAISRLSDSPSAITS</sequence>
<organism evidence="1 2">
    <name type="scientific">Sphagnurus paluster</name>
    <dbReference type="NCBI Taxonomy" id="117069"/>
    <lineage>
        <taxon>Eukaryota</taxon>
        <taxon>Fungi</taxon>
        <taxon>Dikarya</taxon>
        <taxon>Basidiomycota</taxon>
        <taxon>Agaricomycotina</taxon>
        <taxon>Agaricomycetes</taxon>
        <taxon>Agaricomycetidae</taxon>
        <taxon>Agaricales</taxon>
        <taxon>Tricholomatineae</taxon>
        <taxon>Lyophyllaceae</taxon>
        <taxon>Sphagnurus</taxon>
    </lineage>
</organism>
<protein>
    <submittedName>
        <fullName evidence="1">Uncharacterized protein</fullName>
    </submittedName>
</protein>
<reference evidence="1" key="1">
    <citation type="submission" date="2021-02" db="EMBL/GenBank/DDBJ databases">
        <authorList>
            <person name="Nieuwenhuis M."/>
            <person name="Van De Peppel L.J.J."/>
        </authorList>
    </citation>
    <scope>NUCLEOTIDE SEQUENCE</scope>
    <source>
        <strain evidence="1">D49</strain>
    </source>
</reference>
<name>A0A9P7FRE0_9AGAR</name>
<evidence type="ECO:0000313" key="2">
    <source>
        <dbReference type="Proteomes" id="UP000717328"/>
    </source>
</evidence>
<dbReference type="EMBL" id="JABCKI010005876">
    <property type="protein sequence ID" value="KAG5636939.1"/>
    <property type="molecule type" value="Genomic_DNA"/>
</dbReference>
<evidence type="ECO:0000313" key="1">
    <source>
        <dbReference type="EMBL" id="KAG5636939.1"/>
    </source>
</evidence>
<comment type="caution">
    <text evidence="1">The sequence shown here is derived from an EMBL/GenBank/DDBJ whole genome shotgun (WGS) entry which is preliminary data.</text>
</comment>
<accession>A0A9P7FRE0</accession>
<gene>
    <name evidence="1" type="ORF">H0H81_006335</name>
</gene>
<proteinExistence type="predicted"/>
<dbReference type="Proteomes" id="UP000717328">
    <property type="component" value="Unassembled WGS sequence"/>
</dbReference>
<keyword evidence="2" id="KW-1185">Reference proteome</keyword>
<reference evidence="1" key="2">
    <citation type="submission" date="2021-10" db="EMBL/GenBank/DDBJ databases">
        <title>Phylogenomics reveals ancestral predisposition of the termite-cultivated fungus Termitomyces towards a domesticated lifestyle.</title>
        <authorList>
            <person name="Auxier B."/>
            <person name="Grum-Grzhimaylo A."/>
            <person name="Cardenas M.E."/>
            <person name="Lodge J.D."/>
            <person name="Laessoe T."/>
            <person name="Pedersen O."/>
            <person name="Smith M.E."/>
            <person name="Kuyper T.W."/>
            <person name="Franco-Molano E.A."/>
            <person name="Baroni T.J."/>
            <person name="Aanen D.K."/>
        </authorList>
    </citation>
    <scope>NUCLEOTIDE SEQUENCE</scope>
    <source>
        <strain evidence="1">D49</strain>
    </source>
</reference>